<proteinExistence type="predicted"/>
<sequence>MKNRVKKVLMLTGILCIMGITLCACQGTKEVSDENQNQEEIGRTDSKVKDILNEDQEQEDPSETNSEDDAADDTLNQESNTENTDKTNGSQSEAKGGEINTAAPNLEGTIKEIQEKQLTVVESIIEESENGGDIMVGPGSGDDSEFSKVTVTYDDNTVFVIKNIYDGGARSETENGTSSDLTTGQMVEIWGTSAADGLQATQICIVKVVSD</sequence>
<dbReference type="EMBL" id="SRYA01000052">
    <property type="protein sequence ID" value="TGY91633.1"/>
    <property type="molecule type" value="Genomic_DNA"/>
</dbReference>
<comment type="caution">
    <text evidence="1">The sequence shown here is derived from an EMBL/GenBank/DDBJ whole genome shotgun (WGS) entry which is preliminary data.</text>
</comment>
<evidence type="ECO:0000313" key="1">
    <source>
        <dbReference type="EMBL" id="TGY91633.1"/>
    </source>
</evidence>
<gene>
    <name evidence="1" type="ORF">E5329_20250</name>
</gene>
<protein>
    <submittedName>
        <fullName evidence="1">Uncharacterized protein</fullName>
    </submittedName>
</protein>
<reference evidence="1" key="1">
    <citation type="submission" date="2019-04" db="EMBL/GenBank/DDBJ databases">
        <title>Microbes associate with the intestines of laboratory mice.</title>
        <authorList>
            <person name="Navarre W."/>
            <person name="Wong E."/>
            <person name="Huang K."/>
            <person name="Tropini C."/>
            <person name="Ng K."/>
            <person name="Yu B."/>
        </authorList>
    </citation>
    <scope>NUCLEOTIDE SEQUENCE</scope>
    <source>
        <strain evidence="1">NM01_1-7b</strain>
    </source>
</reference>
<dbReference type="Proteomes" id="UP000304953">
    <property type="component" value="Unassembled WGS sequence"/>
</dbReference>
<accession>A0AC61RRY9</accession>
<keyword evidence="2" id="KW-1185">Reference proteome</keyword>
<evidence type="ECO:0000313" key="2">
    <source>
        <dbReference type="Proteomes" id="UP000304953"/>
    </source>
</evidence>
<name>A0AC61RRY9_9FIRM</name>
<organism evidence="1 2">
    <name type="scientific">Petralouisia muris</name>
    <dbReference type="NCBI Taxonomy" id="3032872"/>
    <lineage>
        <taxon>Bacteria</taxon>
        <taxon>Bacillati</taxon>
        <taxon>Bacillota</taxon>
        <taxon>Clostridia</taxon>
        <taxon>Lachnospirales</taxon>
        <taxon>Lachnospiraceae</taxon>
        <taxon>Petralouisia</taxon>
    </lineage>
</organism>